<keyword evidence="3" id="KW-0808">Transferase</keyword>
<dbReference type="Gene3D" id="3.30.200.20">
    <property type="entry name" value="Phosphorylase Kinase, domain 1"/>
    <property type="match status" value="1"/>
</dbReference>
<dbReference type="GO" id="GO:0006646">
    <property type="term" value="P:phosphatidylethanolamine biosynthetic process"/>
    <property type="evidence" value="ECO:0007669"/>
    <property type="project" value="TreeGrafter"/>
</dbReference>
<dbReference type="Gene3D" id="3.90.1200.10">
    <property type="match status" value="1"/>
</dbReference>
<dbReference type="PANTHER" id="PTHR22603">
    <property type="entry name" value="CHOLINE/ETHANOALAMINE KINASE"/>
    <property type="match status" value="1"/>
</dbReference>
<keyword evidence="4" id="KW-1185">Reference proteome</keyword>
<dbReference type="EMBL" id="CP045121">
    <property type="protein sequence ID" value="QIN80118.1"/>
    <property type="molecule type" value="Genomic_DNA"/>
</dbReference>
<dbReference type="SUPFAM" id="SSF56112">
    <property type="entry name" value="Protein kinase-like (PK-like)"/>
    <property type="match status" value="1"/>
</dbReference>
<evidence type="ECO:0000313" key="3">
    <source>
        <dbReference type="EMBL" id="QIN80118.1"/>
    </source>
</evidence>
<dbReference type="InterPro" id="IPR011009">
    <property type="entry name" value="Kinase-like_dom_sf"/>
</dbReference>
<feature type="region of interest" description="Disordered" evidence="1">
    <location>
        <begin position="324"/>
        <end position="343"/>
    </location>
</feature>
<feature type="domain" description="Aminoglycoside phosphotransferase" evidence="2">
    <location>
        <begin position="39"/>
        <end position="250"/>
    </location>
</feature>
<dbReference type="InterPro" id="IPR002575">
    <property type="entry name" value="Aminoglycoside_PTrfase"/>
</dbReference>
<evidence type="ECO:0000259" key="2">
    <source>
        <dbReference type="Pfam" id="PF01636"/>
    </source>
</evidence>
<dbReference type="GO" id="GO:0004305">
    <property type="term" value="F:ethanolamine kinase activity"/>
    <property type="evidence" value="ECO:0007669"/>
    <property type="project" value="TreeGrafter"/>
</dbReference>
<reference evidence="3 4" key="1">
    <citation type="submission" date="2019-10" db="EMBL/GenBank/DDBJ databases">
        <title>Rubrobacter sp nov SCSIO 52915 isolated from a deep-sea sediment in the South China Sea.</title>
        <authorList>
            <person name="Chen R.W."/>
        </authorList>
    </citation>
    <scope>NUCLEOTIDE SEQUENCE [LARGE SCALE GENOMIC DNA]</scope>
    <source>
        <strain evidence="3 4">SCSIO 52915</strain>
    </source>
</reference>
<organism evidence="3 4">
    <name type="scientific">Rubrobacter marinus</name>
    <dbReference type="NCBI Taxonomy" id="2653852"/>
    <lineage>
        <taxon>Bacteria</taxon>
        <taxon>Bacillati</taxon>
        <taxon>Actinomycetota</taxon>
        <taxon>Rubrobacteria</taxon>
        <taxon>Rubrobacterales</taxon>
        <taxon>Rubrobacteraceae</taxon>
        <taxon>Rubrobacter</taxon>
    </lineage>
</organism>
<dbReference type="PANTHER" id="PTHR22603:SF66">
    <property type="entry name" value="ETHANOLAMINE KINASE"/>
    <property type="match status" value="1"/>
</dbReference>
<proteinExistence type="predicted"/>
<name>A0A6G8Q102_9ACTN</name>
<dbReference type="AlphaFoldDB" id="A0A6G8Q102"/>
<accession>A0A6G8Q102</accession>
<dbReference type="Pfam" id="PF01636">
    <property type="entry name" value="APH"/>
    <property type="match status" value="1"/>
</dbReference>
<gene>
    <name evidence="3" type="ORF">GBA65_18120</name>
</gene>
<dbReference type="GO" id="GO:0005737">
    <property type="term" value="C:cytoplasm"/>
    <property type="evidence" value="ECO:0007669"/>
    <property type="project" value="TreeGrafter"/>
</dbReference>
<dbReference type="KEGG" id="rmar:GBA65_18120"/>
<sequence length="343" mass="37303">MLPPQLWPEVGPRLLLGTALSVLSRASLPVGTGTGDVRVERLSGALTNASYKVITDGGVYVMRLSGTGTSGFVDRASEGHNARVAAGLGINAEVVYCDPRDGTMLTRFVEGRSMDEGGRLGRERGALVRATLALRKVHDGGRPFVSRFDAFSMMERYLVLLSGLGAPVPAVYQKLARGAGAVRRVLEESPVRLVPCHNDPWPGNLLDTGRRIYVIDWEYSGMNDPMWDLGALSVEAGLGPEQDRQMLLAYYGGAVSPMLRSRLLLYKAVGDLHWALWALVQHANRNAAEDFLAYALGRLKRCKARMESPDFVRHLDVVRAARGRSGRRNPVPPEVDATGSLAV</sequence>
<protein>
    <submittedName>
        <fullName evidence="3">Phosphotransferase</fullName>
    </submittedName>
</protein>
<evidence type="ECO:0000313" key="4">
    <source>
        <dbReference type="Proteomes" id="UP000502706"/>
    </source>
</evidence>
<dbReference type="Proteomes" id="UP000502706">
    <property type="component" value="Chromosome"/>
</dbReference>
<evidence type="ECO:0000256" key="1">
    <source>
        <dbReference type="SAM" id="MobiDB-lite"/>
    </source>
</evidence>
<dbReference type="CDD" id="cd05151">
    <property type="entry name" value="ChoK-like"/>
    <property type="match status" value="1"/>
</dbReference>